<gene>
    <name evidence="3" type="ORF">H7R39_07845</name>
</gene>
<dbReference type="AlphaFoldDB" id="A0A842J5K3"/>
<keyword evidence="4" id="KW-1185">Reference proteome</keyword>
<evidence type="ECO:0000313" key="4">
    <source>
        <dbReference type="Proteomes" id="UP000552683"/>
    </source>
</evidence>
<dbReference type="EMBL" id="JACLZK010000002">
    <property type="protein sequence ID" value="MBC2883166.1"/>
    <property type="molecule type" value="Genomic_DNA"/>
</dbReference>
<comment type="caution">
    <text evidence="3">The sequence shown here is derived from an EMBL/GenBank/DDBJ whole genome shotgun (WGS) entry which is preliminary data.</text>
</comment>
<feature type="region of interest" description="Disordered" evidence="2">
    <location>
        <begin position="1"/>
        <end position="37"/>
    </location>
</feature>
<organism evidence="3 4">
    <name type="scientific">Campylobacter massiliensis</name>
    <dbReference type="NCBI Taxonomy" id="2762557"/>
    <lineage>
        <taxon>Bacteria</taxon>
        <taxon>Pseudomonadati</taxon>
        <taxon>Campylobacterota</taxon>
        <taxon>Epsilonproteobacteria</taxon>
        <taxon>Campylobacterales</taxon>
        <taxon>Campylobacteraceae</taxon>
        <taxon>Campylobacter</taxon>
    </lineage>
</organism>
<proteinExistence type="predicted"/>
<dbReference type="Proteomes" id="UP000552683">
    <property type="component" value="Unassembled WGS sequence"/>
</dbReference>
<accession>A0A842J5K3</accession>
<feature type="coiled-coil region" evidence="1">
    <location>
        <begin position="37"/>
        <end position="85"/>
    </location>
</feature>
<sequence length="94" mass="10635">MELNQAQKPNPNVAQSLSQPRPQQEQKPQEKKPLSENAKLVQELKKILAKLSSVEKRETAARNTIEKAQKELDEIGAEKVKYAELLKKFDVVAV</sequence>
<name>A0A842J5K3_9BACT</name>
<feature type="compositionally biased region" description="Polar residues" evidence="2">
    <location>
        <begin position="1"/>
        <end position="18"/>
    </location>
</feature>
<evidence type="ECO:0000256" key="2">
    <source>
        <dbReference type="SAM" id="MobiDB-lite"/>
    </source>
</evidence>
<reference evidence="3 4" key="1">
    <citation type="submission" date="2020-08" db="EMBL/GenBank/DDBJ databases">
        <title>Complete genome and description of Campylobacter massiliensis Marseille-Q3452 sp. nov.</title>
        <authorList>
            <person name="Antezack A."/>
        </authorList>
    </citation>
    <scope>NUCLEOTIDE SEQUENCE [LARGE SCALE GENOMIC DNA]</scope>
    <source>
        <strain evidence="3 4">Marseille-Q3452</strain>
    </source>
</reference>
<evidence type="ECO:0000313" key="3">
    <source>
        <dbReference type="EMBL" id="MBC2883166.1"/>
    </source>
</evidence>
<protein>
    <submittedName>
        <fullName evidence="3">Uncharacterized protein</fullName>
    </submittedName>
</protein>
<evidence type="ECO:0000256" key="1">
    <source>
        <dbReference type="SAM" id="Coils"/>
    </source>
</evidence>
<dbReference type="RefSeq" id="WP_185898726.1">
    <property type="nucleotide sequence ID" value="NZ_JACLZK010000002.1"/>
</dbReference>
<keyword evidence="1" id="KW-0175">Coiled coil</keyword>